<dbReference type="Pfam" id="PF25954">
    <property type="entry name" value="Beta-barrel_RND_2"/>
    <property type="match status" value="1"/>
</dbReference>
<dbReference type="PANTHER" id="PTHR30469:SF33">
    <property type="entry name" value="SLR1207 PROTEIN"/>
    <property type="match status" value="1"/>
</dbReference>
<dbReference type="Gene3D" id="1.10.287.470">
    <property type="entry name" value="Helix hairpin bin"/>
    <property type="match status" value="1"/>
</dbReference>
<dbReference type="Gene3D" id="2.40.30.170">
    <property type="match status" value="1"/>
</dbReference>
<comment type="similarity">
    <text evidence="1">Belongs to the membrane fusion protein (MFP) (TC 8.A.1) family.</text>
</comment>
<protein>
    <submittedName>
        <fullName evidence="5">HlyD family secretion protein</fullName>
    </submittedName>
</protein>
<proteinExistence type="inferred from homology"/>
<feature type="domain" description="CusB-like beta-barrel" evidence="4">
    <location>
        <begin position="227"/>
        <end position="301"/>
    </location>
</feature>
<name>A0A840S423_9BURK</name>
<evidence type="ECO:0000259" key="4">
    <source>
        <dbReference type="Pfam" id="PF25954"/>
    </source>
</evidence>
<evidence type="ECO:0000313" key="5">
    <source>
        <dbReference type="EMBL" id="MBB5203796.1"/>
    </source>
</evidence>
<dbReference type="GO" id="GO:0015562">
    <property type="term" value="F:efflux transmembrane transporter activity"/>
    <property type="evidence" value="ECO:0007669"/>
    <property type="project" value="TreeGrafter"/>
</dbReference>
<sequence length="388" mass="41152">MSDTLTLTAGSPPKLRRLLTWLLLALLLALGLSLGLAWRQKAAQAGAAQSYPTLKADRGLVQRSLHATGTVKPLSEVQIGSAISGTVARVLVDHNDAVQAGALLAQLDTRSLDADVAAATAALAVAQSNRGLAEQRLRRASELHAQGFYAQAELDDARSALTAAGAQAEQAQAQLQRSRVQRAHAEIRAPAAGVVVAREVTPGQTVAATLNSPVLFRIAEDLRELRIEAAVSEADIAQLREGQNVRFTVDAQAGREFEGRITQIRNNYSVQQNVVTYTVLVAARNEDLALRPGMTAYLKVEVARREQALRVPNAALRYPGPAGRQASPVESPQVWRLNAQGQPEAVAIQTGLADTRNTEVLGGPLRDGDVLIVGAPQAAAAKVGPKLF</sequence>
<feature type="coiled-coil region" evidence="2">
    <location>
        <begin position="154"/>
        <end position="188"/>
    </location>
</feature>
<feature type="domain" description="Multidrug resistance protein MdtA-like barrel-sandwich hybrid" evidence="3">
    <location>
        <begin position="76"/>
        <end position="211"/>
    </location>
</feature>
<keyword evidence="2" id="KW-0175">Coiled coil</keyword>
<evidence type="ECO:0000313" key="6">
    <source>
        <dbReference type="Proteomes" id="UP000554837"/>
    </source>
</evidence>
<evidence type="ECO:0000256" key="2">
    <source>
        <dbReference type="SAM" id="Coils"/>
    </source>
</evidence>
<keyword evidence="6" id="KW-1185">Reference proteome</keyword>
<evidence type="ECO:0000259" key="3">
    <source>
        <dbReference type="Pfam" id="PF25917"/>
    </source>
</evidence>
<reference evidence="5 6" key="1">
    <citation type="submission" date="2020-08" db="EMBL/GenBank/DDBJ databases">
        <title>Genomic Encyclopedia of Type Strains, Phase IV (KMG-IV): sequencing the most valuable type-strain genomes for metagenomic binning, comparative biology and taxonomic classification.</title>
        <authorList>
            <person name="Goeker M."/>
        </authorList>
    </citation>
    <scope>NUCLEOTIDE SEQUENCE [LARGE SCALE GENOMIC DNA]</scope>
    <source>
        <strain evidence="5 6">DSM 23958</strain>
    </source>
</reference>
<dbReference type="Gene3D" id="2.40.50.100">
    <property type="match status" value="1"/>
</dbReference>
<dbReference type="PANTHER" id="PTHR30469">
    <property type="entry name" value="MULTIDRUG RESISTANCE PROTEIN MDTA"/>
    <property type="match status" value="1"/>
</dbReference>
<dbReference type="NCBIfam" id="TIGR01730">
    <property type="entry name" value="RND_mfp"/>
    <property type="match status" value="1"/>
</dbReference>
<gene>
    <name evidence="5" type="ORF">HNQ51_001089</name>
</gene>
<evidence type="ECO:0000256" key="1">
    <source>
        <dbReference type="ARBA" id="ARBA00009477"/>
    </source>
</evidence>
<dbReference type="GO" id="GO:1990281">
    <property type="term" value="C:efflux pump complex"/>
    <property type="evidence" value="ECO:0007669"/>
    <property type="project" value="TreeGrafter"/>
</dbReference>
<organism evidence="5 6">
    <name type="scientific">Inhella inkyongensis</name>
    <dbReference type="NCBI Taxonomy" id="392593"/>
    <lineage>
        <taxon>Bacteria</taxon>
        <taxon>Pseudomonadati</taxon>
        <taxon>Pseudomonadota</taxon>
        <taxon>Betaproteobacteria</taxon>
        <taxon>Burkholderiales</taxon>
        <taxon>Sphaerotilaceae</taxon>
        <taxon>Inhella</taxon>
    </lineage>
</organism>
<accession>A0A840S423</accession>
<dbReference type="EMBL" id="JACHHO010000001">
    <property type="protein sequence ID" value="MBB5203796.1"/>
    <property type="molecule type" value="Genomic_DNA"/>
</dbReference>
<dbReference type="InterPro" id="IPR058625">
    <property type="entry name" value="MdtA-like_BSH"/>
</dbReference>
<comment type="caution">
    <text evidence="5">The sequence shown here is derived from an EMBL/GenBank/DDBJ whole genome shotgun (WGS) entry which is preliminary data.</text>
</comment>
<dbReference type="RefSeq" id="WP_175423659.1">
    <property type="nucleotide sequence ID" value="NZ_CP040709.1"/>
</dbReference>
<dbReference type="InterPro" id="IPR006143">
    <property type="entry name" value="RND_pump_MFP"/>
</dbReference>
<dbReference type="SUPFAM" id="SSF111369">
    <property type="entry name" value="HlyD-like secretion proteins"/>
    <property type="match status" value="1"/>
</dbReference>
<dbReference type="Pfam" id="PF25917">
    <property type="entry name" value="BSH_RND"/>
    <property type="match status" value="1"/>
</dbReference>
<dbReference type="InterPro" id="IPR058792">
    <property type="entry name" value="Beta-barrel_RND_2"/>
</dbReference>
<dbReference type="Gene3D" id="2.40.420.20">
    <property type="match status" value="1"/>
</dbReference>
<dbReference type="AlphaFoldDB" id="A0A840S423"/>
<dbReference type="Proteomes" id="UP000554837">
    <property type="component" value="Unassembled WGS sequence"/>
</dbReference>